<accession>A0A1V0SFZ4</accession>
<reference evidence="1" key="1">
    <citation type="journal article" date="2017" name="Science">
        <title>Giant viruses with an expanded complement of translation system components.</title>
        <authorList>
            <person name="Schulz F."/>
            <person name="Yutin N."/>
            <person name="Ivanova N.N."/>
            <person name="Ortega D.R."/>
            <person name="Lee T.K."/>
            <person name="Vierheilig J."/>
            <person name="Daims H."/>
            <person name="Horn M."/>
            <person name="Wagner M."/>
            <person name="Jensen G.J."/>
            <person name="Kyrpides N.C."/>
            <person name="Koonin E.V."/>
            <person name="Woyke T."/>
        </authorList>
    </citation>
    <scope>NUCLEOTIDE SEQUENCE</scope>
    <source>
        <strain evidence="1">HKV1</strain>
    </source>
</reference>
<name>A0A1V0SFZ4_9VIRU</name>
<dbReference type="EMBL" id="KY684104">
    <property type="protein sequence ID" value="ARF10640.1"/>
    <property type="molecule type" value="Genomic_DNA"/>
</dbReference>
<sequence>MKKIAIICYYDLKEYLIHIKEYLIEFLYEVIHYPLFKNAYDANDKINNYKEDLANFVLKNNVDIVIWWFLDVPPDVFKYVKEKNKNTFFIMYNSDDPCNVNEITFEKIKIFNMILTPCKEYLEKYKRIGGIKHVHFITPGYEPSIYFPCQKDEIDDKYVCDISMICYNLYDDKFFNQYIPRKTLINDIIEYCKKNKKIFKIFGPDTMKTLYPDNYVDDIEYINKYKLYSSSKINIVTHPFCNKQLSLNGEEIPVLACKGLLLMDKIKSHEEIFINMNNCVILEKDTYINQINSILDMYNSNLKKINEIKNNGFKTASNYTWKLWVKNIHTYICELFFNEKLYAELYNHKTTDRNKLKLHWLSKGINNKEICYDFNVPNEFNHKDYAASNNLDPETNIKKLYFHWYTNSRDIAYITDKKNQTINTSELNTNMEQYFMICTALNGIRDYKNRDSSLNNLNILCKNNPGVKINNILKSYLSFCD</sequence>
<protein>
    <submittedName>
        <fullName evidence="1">Uncharacterized protein</fullName>
    </submittedName>
</protein>
<proteinExistence type="predicted"/>
<organism evidence="1">
    <name type="scientific">Hokovirus HKV1</name>
    <dbReference type="NCBI Taxonomy" id="1977638"/>
    <lineage>
        <taxon>Viruses</taxon>
        <taxon>Varidnaviria</taxon>
        <taxon>Bamfordvirae</taxon>
        <taxon>Nucleocytoviricota</taxon>
        <taxon>Megaviricetes</taxon>
        <taxon>Imitervirales</taxon>
        <taxon>Mimiviridae</taxon>
        <taxon>Klosneuvirinae</taxon>
        <taxon>Hokovirus</taxon>
    </lineage>
</organism>
<evidence type="ECO:0000313" key="1">
    <source>
        <dbReference type="EMBL" id="ARF10640.1"/>
    </source>
</evidence>
<gene>
    <name evidence="1" type="ORF">Hokovirus_2_167</name>
</gene>